<evidence type="ECO:0000256" key="1">
    <source>
        <dbReference type="SAM" id="Phobius"/>
    </source>
</evidence>
<comment type="caution">
    <text evidence="2">The sequence shown here is derived from an EMBL/GenBank/DDBJ whole genome shotgun (WGS) entry which is preliminary data.</text>
</comment>
<feature type="transmembrane region" description="Helical" evidence="1">
    <location>
        <begin position="6"/>
        <end position="21"/>
    </location>
</feature>
<dbReference type="AlphaFoldDB" id="A0A1F6G783"/>
<dbReference type="EMBL" id="MFMU01000003">
    <property type="protein sequence ID" value="OGG93961.1"/>
    <property type="molecule type" value="Genomic_DNA"/>
</dbReference>
<reference evidence="2 3" key="1">
    <citation type="journal article" date="2016" name="Nat. Commun.">
        <title>Thousands of microbial genomes shed light on interconnected biogeochemical processes in an aquifer system.</title>
        <authorList>
            <person name="Anantharaman K."/>
            <person name="Brown C.T."/>
            <person name="Hug L.A."/>
            <person name="Sharon I."/>
            <person name="Castelle C.J."/>
            <person name="Probst A.J."/>
            <person name="Thomas B.C."/>
            <person name="Singh A."/>
            <person name="Wilkins M.J."/>
            <person name="Karaoz U."/>
            <person name="Brodie E.L."/>
            <person name="Williams K.H."/>
            <person name="Hubbard S.S."/>
            <person name="Banfield J.F."/>
        </authorList>
    </citation>
    <scope>NUCLEOTIDE SEQUENCE [LARGE SCALE GENOMIC DNA]</scope>
</reference>
<keyword evidence="1" id="KW-0812">Transmembrane</keyword>
<keyword evidence="1" id="KW-0472">Membrane</keyword>
<organism evidence="2 3">
    <name type="scientific">Candidatus Kaiserbacteria bacterium RIFOXYD1_FULL_47_14</name>
    <dbReference type="NCBI Taxonomy" id="1798533"/>
    <lineage>
        <taxon>Bacteria</taxon>
        <taxon>Candidatus Kaiseribacteriota</taxon>
    </lineage>
</organism>
<proteinExistence type="predicted"/>
<protein>
    <submittedName>
        <fullName evidence="2">Uncharacterized protein</fullName>
    </submittedName>
</protein>
<gene>
    <name evidence="2" type="ORF">A2609_02355</name>
</gene>
<accession>A0A1F6G783</accession>
<evidence type="ECO:0000313" key="3">
    <source>
        <dbReference type="Proteomes" id="UP000176867"/>
    </source>
</evidence>
<feature type="transmembrane region" description="Helical" evidence="1">
    <location>
        <begin position="93"/>
        <end position="111"/>
    </location>
</feature>
<feature type="transmembrane region" description="Helical" evidence="1">
    <location>
        <begin position="55"/>
        <end position="73"/>
    </location>
</feature>
<sequence length="244" mass="26104">MILSCIFLAFLVGIIVWRIILPNMNLAPKVKAGNGVSSPTGSTLRSIMEITKGNLWTILFAIAAAIVLFFGVFGSALKTPSFSEVGGLGHAKWLWILILWGLGYGLIAFNTKGTAAKTLQNILTTVAISLLVLGLFTSQCSGPRTVPPPPQANTTTIPLAYESRLSWQLILPPGGKSELIRVSPDMRLTVNGRGADLHTVYEDGHESVIPVESNGSNPAGKKVGSYVTNRLQKTNVVYCSITPN</sequence>
<keyword evidence="1" id="KW-1133">Transmembrane helix</keyword>
<name>A0A1F6G783_9BACT</name>
<dbReference type="STRING" id="1798533.A2609_02355"/>
<dbReference type="Proteomes" id="UP000176867">
    <property type="component" value="Unassembled WGS sequence"/>
</dbReference>
<evidence type="ECO:0000313" key="2">
    <source>
        <dbReference type="EMBL" id="OGG93961.1"/>
    </source>
</evidence>